<accession>A0A4Y6PUR9</accession>
<dbReference type="EMBL" id="CP041186">
    <property type="protein sequence ID" value="QDG51849.1"/>
    <property type="molecule type" value="Genomic_DNA"/>
</dbReference>
<feature type="domain" description="ABC-type transport auxiliary lipoprotein component" evidence="2">
    <location>
        <begin position="36"/>
        <end position="194"/>
    </location>
</feature>
<dbReference type="Gene3D" id="3.40.50.10610">
    <property type="entry name" value="ABC-type transport auxiliary lipoprotein component"/>
    <property type="match status" value="1"/>
</dbReference>
<gene>
    <name evidence="3" type="ORF">FIV42_14205</name>
</gene>
<keyword evidence="1" id="KW-0732">Signal</keyword>
<feature type="signal peptide" evidence="1">
    <location>
        <begin position="1"/>
        <end position="25"/>
    </location>
</feature>
<proteinExistence type="predicted"/>
<organism evidence="3 4">
    <name type="scientific">Persicimonas caeni</name>
    <dbReference type="NCBI Taxonomy" id="2292766"/>
    <lineage>
        <taxon>Bacteria</taxon>
        <taxon>Deltaproteobacteria</taxon>
        <taxon>Bradymonadales</taxon>
        <taxon>Bradymonadaceae</taxon>
        <taxon>Persicimonas</taxon>
    </lineage>
</organism>
<name>A0A4Y6PUR9_PERCE</name>
<dbReference type="RefSeq" id="WP_141198329.1">
    <property type="nucleotide sequence ID" value="NZ_CP041186.1"/>
</dbReference>
<evidence type="ECO:0000313" key="3">
    <source>
        <dbReference type="EMBL" id="QDG51849.1"/>
    </source>
</evidence>
<protein>
    <recommendedName>
        <fullName evidence="2">ABC-type transport auxiliary lipoprotein component domain-containing protein</fullName>
    </recommendedName>
</protein>
<keyword evidence="4" id="KW-1185">Reference proteome</keyword>
<reference evidence="3 4" key="1">
    <citation type="submission" date="2019-06" db="EMBL/GenBank/DDBJ databases">
        <title>Persicimonas caeni gen. nov., sp. nov., a predatory bacterium isolated from solar saltern.</title>
        <authorList>
            <person name="Wang S."/>
        </authorList>
    </citation>
    <scope>NUCLEOTIDE SEQUENCE [LARGE SCALE GENOMIC DNA]</scope>
    <source>
        <strain evidence="3 4">YN101</strain>
    </source>
</reference>
<dbReference type="AlphaFoldDB" id="A0A4Y6PUR9"/>
<dbReference type="SUPFAM" id="SSF159594">
    <property type="entry name" value="XCC0632-like"/>
    <property type="match status" value="1"/>
</dbReference>
<dbReference type="Pfam" id="PF03886">
    <property type="entry name" value="ABC_trans_aux"/>
    <property type="match status" value="1"/>
</dbReference>
<evidence type="ECO:0000259" key="2">
    <source>
        <dbReference type="Pfam" id="PF03886"/>
    </source>
</evidence>
<dbReference type="OrthoDB" id="5470593at2"/>
<evidence type="ECO:0000256" key="1">
    <source>
        <dbReference type="SAM" id="SignalP"/>
    </source>
</evidence>
<feature type="chain" id="PRO_5030106484" description="ABC-type transport auxiliary lipoprotein component domain-containing protein" evidence="1">
    <location>
        <begin position="26"/>
        <end position="216"/>
    </location>
</feature>
<sequence>MIDSNLYVRWSVMLVLALALGAASACGGSTPEVKHYRLDLRPQQTASEVGDKPVLGIEQFTTDAAYDEPKIVYRKTPYELNYYYYHRWATNPGMLVTDALRRGYAATGRFESVSTGQVVGSDVVLSGHISAIEEVDVTEEKWLGRVVLEMRLRDGQTGDLLWTKVFEEQERLAERTPAGLARAVSEALTRVVDQSADDIAQAARQSGATMSSRLGF</sequence>
<dbReference type="Proteomes" id="UP000315995">
    <property type="component" value="Chromosome"/>
</dbReference>
<dbReference type="InterPro" id="IPR005586">
    <property type="entry name" value="ABC_trans_aux"/>
</dbReference>
<evidence type="ECO:0000313" key="4">
    <source>
        <dbReference type="Proteomes" id="UP000315995"/>
    </source>
</evidence>
<accession>A0A5B8Y5M1</accession>